<dbReference type="Proteomes" id="UP000694843">
    <property type="component" value="Unplaced"/>
</dbReference>
<dbReference type="CDD" id="cd00200">
    <property type="entry name" value="WD40"/>
    <property type="match status" value="1"/>
</dbReference>
<keyword evidence="5" id="KW-1185">Reference proteome</keyword>
<evidence type="ECO:0000313" key="5">
    <source>
        <dbReference type="Proteomes" id="UP000694843"/>
    </source>
</evidence>
<dbReference type="InterPro" id="IPR001680">
    <property type="entry name" value="WD40_rpt"/>
</dbReference>
<accession>A0A8B7NPS1</accession>
<feature type="repeat" description="WD" evidence="3">
    <location>
        <begin position="215"/>
        <end position="256"/>
    </location>
</feature>
<proteinExistence type="predicted"/>
<dbReference type="InterPro" id="IPR011047">
    <property type="entry name" value="Quinoprotein_ADH-like_sf"/>
</dbReference>
<keyword evidence="1 3" id="KW-0853">WD repeat</keyword>
<feature type="region of interest" description="Disordered" evidence="4">
    <location>
        <begin position="376"/>
        <end position="413"/>
    </location>
</feature>
<dbReference type="PROSITE" id="PS00678">
    <property type="entry name" value="WD_REPEATS_1"/>
    <property type="match status" value="2"/>
</dbReference>
<evidence type="ECO:0000256" key="3">
    <source>
        <dbReference type="PROSITE-ProRule" id="PRU00221"/>
    </source>
</evidence>
<dbReference type="GeneID" id="108672510"/>
<dbReference type="GO" id="GO:0043130">
    <property type="term" value="F:ubiquitin binding"/>
    <property type="evidence" value="ECO:0007669"/>
    <property type="project" value="TreeGrafter"/>
</dbReference>
<dbReference type="GO" id="GO:0043161">
    <property type="term" value="P:proteasome-mediated ubiquitin-dependent protein catabolic process"/>
    <property type="evidence" value="ECO:0007669"/>
    <property type="project" value="TreeGrafter"/>
</dbReference>
<organism evidence="5 6">
    <name type="scientific">Hyalella azteca</name>
    <name type="common">Amphipod</name>
    <dbReference type="NCBI Taxonomy" id="294128"/>
    <lineage>
        <taxon>Eukaryota</taxon>
        <taxon>Metazoa</taxon>
        <taxon>Ecdysozoa</taxon>
        <taxon>Arthropoda</taxon>
        <taxon>Crustacea</taxon>
        <taxon>Multicrustacea</taxon>
        <taxon>Malacostraca</taxon>
        <taxon>Eumalacostraca</taxon>
        <taxon>Peracarida</taxon>
        <taxon>Amphipoda</taxon>
        <taxon>Senticaudata</taxon>
        <taxon>Talitrida</taxon>
        <taxon>Talitroidea</taxon>
        <taxon>Hyalellidae</taxon>
        <taxon>Hyalella</taxon>
    </lineage>
</organism>
<evidence type="ECO:0000313" key="6">
    <source>
        <dbReference type="RefSeq" id="XP_018015680.1"/>
    </source>
</evidence>
<feature type="repeat" description="WD" evidence="3">
    <location>
        <begin position="61"/>
        <end position="100"/>
    </location>
</feature>
<feature type="compositionally biased region" description="Acidic residues" evidence="4">
    <location>
        <begin position="376"/>
        <end position="385"/>
    </location>
</feature>
<dbReference type="Gene3D" id="2.130.10.10">
    <property type="entry name" value="YVTN repeat-like/Quinoprotein amine dehydrogenase"/>
    <property type="match status" value="2"/>
</dbReference>
<feature type="repeat" description="WD" evidence="3">
    <location>
        <begin position="17"/>
        <end position="58"/>
    </location>
</feature>
<feature type="compositionally biased region" description="Polar residues" evidence="4">
    <location>
        <begin position="388"/>
        <end position="397"/>
    </location>
</feature>
<keyword evidence="2" id="KW-0677">Repeat</keyword>
<dbReference type="Pfam" id="PF00400">
    <property type="entry name" value="WD40"/>
    <property type="match status" value="7"/>
</dbReference>
<dbReference type="SUPFAM" id="SSF50998">
    <property type="entry name" value="Quinoprotein alcohol dehydrogenase-like"/>
    <property type="match status" value="1"/>
</dbReference>
<dbReference type="GO" id="GO:0010992">
    <property type="term" value="P:ubiquitin recycling"/>
    <property type="evidence" value="ECO:0007669"/>
    <property type="project" value="TreeGrafter"/>
</dbReference>
<dbReference type="InterPro" id="IPR019775">
    <property type="entry name" value="WD40_repeat_CS"/>
</dbReference>
<dbReference type="PRINTS" id="PR00320">
    <property type="entry name" value="GPROTEINBRPT"/>
</dbReference>
<dbReference type="PROSITE" id="PS50082">
    <property type="entry name" value="WD_REPEATS_2"/>
    <property type="match status" value="5"/>
</dbReference>
<dbReference type="AlphaFoldDB" id="A0A8B7NPS1"/>
<dbReference type="OrthoDB" id="674604at2759"/>
<dbReference type="PANTHER" id="PTHR19849">
    <property type="entry name" value="PHOSPHOLIPASE A-2-ACTIVATING PROTEIN"/>
    <property type="match status" value="1"/>
</dbReference>
<dbReference type="GO" id="GO:0005737">
    <property type="term" value="C:cytoplasm"/>
    <property type="evidence" value="ECO:0007669"/>
    <property type="project" value="TreeGrafter"/>
</dbReference>
<name>A0A8B7NPS1_HYAAZ</name>
<dbReference type="PANTHER" id="PTHR19849:SF1">
    <property type="entry name" value="F-BOX_WD REPEAT-CONTAINING PROTEIN 7"/>
    <property type="match status" value="1"/>
</dbReference>
<protein>
    <submittedName>
        <fullName evidence="6">WD repeat-containing protein 86 isoform X2</fullName>
    </submittedName>
</protein>
<gene>
    <name evidence="6" type="primary">LOC108672510</name>
</gene>
<dbReference type="RefSeq" id="XP_018015680.1">
    <property type="nucleotide sequence ID" value="XM_018160191.2"/>
</dbReference>
<dbReference type="InterPro" id="IPR015943">
    <property type="entry name" value="WD40/YVTN_repeat-like_dom_sf"/>
</dbReference>
<dbReference type="SMART" id="SM00320">
    <property type="entry name" value="WD40"/>
    <property type="match status" value="8"/>
</dbReference>
<reference evidence="6" key="1">
    <citation type="submission" date="2025-08" db="UniProtKB">
        <authorList>
            <consortium name="RefSeq"/>
        </authorList>
    </citation>
    <scope>IDENTIFICATION</scope>
    <source>
        <tissue evidence="6">Whole organism</tissue>
    </source>
</reference>
<evidence type="ECO:0000256" key="1">
    <source>
        <dbReference type="ARBA" id="ARBA00022574"/>
    </source>
</evidence>
<dbReference type="InterPro" id="IPR020472">
    <property type="entry name" value="WD40_PAC1"/>
</dbReference>
<evidence type="ECO:0000256" key="2">
    <source>
        <dbReference type="ARBA" id="ARBA00022737"/>
    </source>
</evidence>
<sequence length="413" mass="45617">MGGGASKDKNSRLLETIIDHEKEINCMALSEDQSLLVTGSEDCTARMWSTKSDETECLGILKGHLSYITCIGISDVFVVTGSSDKTIRKWDMTTCECVYVYRGHEARVQRIICTGEFIFSTSYDKSAKAWLFDEEDLSDDPAELTQAQLDNAMCIRTFKGHTKAVYPIIYIPAPDDGAESPDEMSISPNDIIITGSGDKTAKSWSFLYGTCLQTFKGHKDTVASMVTDSTGRTLYTGSADRTIRSWNIQRGECLKVMEGHEGPVISLTVVNRLLYSGSQDGTARCWVREFGDCTRVYRGAKHSIVSVKLHNGILFTASGDTCARAYDPKTAALKKTFQGHMTGVLCMTFVGNKMYTGGSDSTLRVWDIKDVHLEENQDIEDDDEDSSPKLNLQSLDEQSGRIGGYDNVDMSRG</sequence>
<dbReference type="GO" id="GO:0005634">
    <property type="term" value="C:nucleus"/>
    <property type="evidence" value="ECO:0007669"/>
    <property type="project" value="TreeGrafter"/>
</dbReference>
<dbReference type="PROSITE" id="PS50294">
    <property type="entry name" value="WD_REPEATS_REGION"/>
    <property type="match status" value="4"/>
</dbReference>
<feature type="repeat" description="WD" evidence="3">
    <location>
        <begin position="257"/>
        <end position="286"/>
    </location>
</feature>
<feature type="repeat" description="WD" evidence="3">
    <location>
        <begin position="337"/>
        <end position="369"/>
    </location>
</feature>
<evidence type="ECO:0000256" key="4">
    <source>
        <dbReference type="SAM" id="MobiDB-lite"/>
    </source>
</evidence>